<sequence>MRREHFSDFMFLLETKNSSNHVLGRQRELGYDKAHIVDPEGLSGRLALFRKASYTVEGLHSDKRIIDVKVMLGELSFLISFVYGDPVRHLRQVVWDNLIEIGSNREDAWLVIGDLNELVDNSEKLGGPHREEASFYSFRNMIDDCGLREVQCSGNKFSWAGERNDEYIQCCLDRALGNT</sequence>
<accession>A0ABD0ZKJ2</accession>
<evidence type="ECO:0000259" key="1">
    <source>
        <dbReference type="Pfam" id="PF03372"/>
    </source>
</evidence>
<evidence type="ECO:0000313" key="3">
    <source>
        <dbReference type="Proteomes" id="UP001558713"/>
    </source>
</evidence>
<dbReference type="EMBL" id="JBANAX010000864">
    <property type="protein sequence ID" value="KAL1190944.1"/>
    <property type="molecule type" value="Genomic_DNA"/>
</dbReference>
<dbReference type="Gene3D" id="3.60.10.10">
    <property type="entry name" value="Endonuclease/exonuclease/phosphatase"/>
    <property type="match status" value="1"/>
</dbReference>
<protein>
    <recommendedName>
        <fullName evidence="1">Endonuclease/exonuclease/phosphatase domain-containing protein</fullName>
    </recommendedName>
</protein>
<reference evidence="2 3" key="1">
    <citation type="submission" date="2024-04" db="EMBL/GenBank/DDBJ databases">
        <title>Genome assembly C_amara_ONT_v2.</title>
        <authorList>
            <person name="Yant L."/>
            <person name="Moore C."/>
            <person name="Slenker M."/>
        </authorList>
    </citation>
    <scope>NUCLEOTIDE SEQUENCE [LARGE SCALE GENOMIC DNA]</scope>
    <source>
        <tissue evidence="2">Leaf</tissue>
    </source>
</reference>
<dbReference type="SUPFAM" id="SSF56219">
    <property type="entry name" value="DNase I-like"/>
    <property type="match status" value="1"/>
</dbReference>
<dbReference type="InterPro" id="IPR036691">
    <property type="entry name" value="Endo/exonu/phosph_ase_sf"/>
</dbReference>
<dbReference type="PANTHER" id="PTHR33710:SF62">
    <property type="entry name" value="DUF4283 DOMAIN PROTEIN"/>
    <property type="match status" value="1"/>
</dbReference>
<dbReference type="AlphaFoldDB" id="A0ABD0ZKJ2"/>
<proteinExistence type="predicted"/>
<dbReference type="Pfam" id="PF03372">
    <property type="entry name" value="Exo_endo_phos"/>
    <property type="match status" value="1"/>
</dbReference>
<gene>
    <name evidence="2" type="ORF">V5N11_020917</name>
</gene>
<name>A0ABD0ZKJ2_CARAN</name>
<dbReference type="InterPro" id="IPR005135">
    <property type="entry name" value="Endo/exonuclease/phosphatase"/>
</dbReference>
<evidence type="ECO:0000313" key="2">
    <source>
        <dbReference type="EMBL" id="KAL1190944.1"/>
    </source>
</evidence>
<feature type="domain" description="Endonuclease/exonuclease/phosphatase" evidence="1">
    <location>
        <begin position="4"/>
        <end position="178"/>
    </location>
</feature>
<comment type="caution">
    <text evidence="2">The sequence shown here is derived from an EMBL/GenBank/DDBJ whole genome shotgun (WGS) entry which is preliminary data.</text>
</comment>
<keyword evidence="3" id="KW-1185">Reference proteome</keyword>
<dbReference type="PANTHER" id="PTHR33710">
    <property type="entry name" value="BNAC02G09200D PROTEIN"/>
    <property type="match status" value="1"/>
</dbReference>
<dbReference type="Proteomes" id="UP001558713">
    <property type="component" value="Unassembled WGS sequence"/>
</dbReference>
<organism evidence="2 3">
    <name type="scientific">Cardamine amara subsp. amara</name>
    <dbReference type="NCBI Taxonomy" id="228776"/>
    <lineage>
        <taxon>Eukaryota</taxon>
        <taxon>Viridiplantae</taxon>
        <taxon>Streptophyta</taxon>
        <taxon>Embryophyta</taxon>
        <taxon>Tracheophyta</taxon>
        <taxon>Spermatophyta</taxon>
        <taxon>Magnoliopsida</taxon>
        <taxon>eudicotyledons</taxon>
        <taxon>Gunneridae</taxon>
        <taxon>Pentapetalae</taxon>
        <taxon>rosids</taxon>
        <taxon>malvids</taxon>
        <taxon>Brassicales</taxon>
        <taxon>Brassicaceae</taxon>
        <taxon>Cardamineae</taxon>
        <taxon>Cardamine</taxon>
    </lineage>
</organism>